<reference evidence="1" key="1">
    <citation type="journal article" date="2014" name="Int. J. Syst. Evol. Microbiol.">
        <title>Complete genome sequence of Corynebacterium casei LMG S-19264T (=DSM 44701T), isolated from a smear-ripened cheese.</title>
        <authorList>
            <consortium name="US DOE Joint Genome Institute (JGI-PGF)"/>
            <person name="Walter F."/>
            <person name="Albersmeier A."/>
            <person name="Kalinowski J."/>
            <person name="Ruckert C."/>
        </authorList>
    </citation>
    <scope>NUCLEOTIDE SEQUENCE</scope>
    <source>
        <strain evidence="1">CGMCC 1.15762</strain>
    </source>
</reference>
<gene>
    <name evidence="1" type="ORF">GCM10011415_17690</name>
</gene>
<dbReference type="Proteomes" id="UP000617145">
    <property type="component" value="Unassembled WGS sequence"/>
</dbReference>
<keyword evidence="2" id="KW-1185">Reference proteome</keyword>
<proteinExistence type="predicted"/>
<comment type="caution">
    <text evidence="1">The sequence shown here is derived from an EMBL/GenBank/DDBJ whole genome shotgun (WGS) entry which is preliminary data.</text>
</comment>
<accession>A0A8J2ZJJ3</accession>
<dbReference type="EMBL" id="BMJV01000003">
    <property type="protein sequence ID" value="GGG70526.1"/>
    <property type="molecule type" value="Genomic_DNA"/>
</dbReference>
<dbReference type="AlphaFoldDB" id="A0A8J2ZJJ3"/>
<name>A0A8J2ZJJ3_9RHOB</name>
<evidence type="ECO:0000313" key="2">
    <source>
        <dbReference type="Proteomes" id="UP000617145"/>
    </source>
</evidence>
<protein>
    <submittedName>
        <fullName evidence="1">Uncharacterized protein</fullName>
    </submittedName>
</protein>
<evidence type="ECO:0000313" key="1">
    <source>
        <dbReference type="EMBL" id="GGG70526.1"/>
    </source>
</evidence>
<organism evidence="1 2">
    <name type="scientific">Salipiger pallidus</name>
    <dbReference type="NCBI Taxonomy" id="1775170"/>
    <lineage>
        <taxon>Bacteria</taxon>
        <taxon>Pseudomonadati</taxon>
        <taxon>Pseudomonadota</taxon>
        <taxon>Alphaproteobacteria</taxon>
        <taxon>Rhodobacterales</taxon>
        <taxon>Roseobacteraceae</taxon>
        <taxon>Salipiger</taxon>
    </lineage>
</organism>
<sequence>MERAARCEWGGGDKVSRVDRKTCQPLEAGINFGLTKGRHDREMIKAIFFALSACLGTTACTFPSTGYYGVPSVEREVEGSRFSIRVRDDVAEVIRTSPEFPARYPVIAARAQKAVHLETGCSPEWVTGDPAMLWVGLSCDGAAPPKRPRRGIITWQDFG</sequence>
<reference evidence="1" key="2">
    <citation type="submission" date="2020-09" db="EMBL/GenBank/DDBJ databases">
        <authorList>
            <person name="Sun Q."/>
            <person name="Zhou Y."/>
        </authorList>
    </citation>
    <scope>NUCLEOTIDE SEQUENCE</scope>
    <source>
        <strain evidence="1">CGMCC 1.15762</strain>
    </source>
</reference>